<dbReference type="PATRIC" id="fig|39777.7.peg.790"/>
<dbReference type="EMBL" id="LRQT01000019">
    <property type="protein sequence ID" value="KXA64831.1"/>
    <property type="molecule type" value="Genomic_DNA"/>
</dbReference>
<protein>
    <recommendedName>
        <fullName evidence="4">Septicolysin</fullName>
    </recommendedName>
</protein>
<accession>A0A133S5K6</accession>
<dbReference type="Pfam" id="PF20935">
    <property type="entry name" value="DUF6847"/>
    <property type="match status" value="1"/>
</dbReference>
<gene>
    <name evidence="2" type="ORF">HMPREF3233_00804</name>
</gene>
<evidence type="ECO:0008006" key="4">
    <source>
        <dbReference type="Google" id="ProtNLM"/>
    </source>
</evidence>
<organism evidence="2">
    <name type="scientific">Veillonella atypica</name>
    <dbReference type="NCBI Taxonomy" id="39777"/>
    <lineage>
        <taxon>Bacteria</taxon>
        <taxon>Bacillati</taxon>
        <taxon>Bacillota</taxon>
        <taxon>Negativicutes</taxon>
        <taxon>Veillonellales</taxon>
        <taxon>Veillonellaceae</taxon>
        <taxon>Veillonella</taxon>
    </lineage>
</organism>
<comment type="caution">
    <text evidence="2">The sequence shown here is derived from an EMBL/GenBank/DDBJ whole genome shotgun (WGS) entry which is preliminary data.</text>
</comment>
<dbReference type="NCBIfam" id="NF038048">
    <property type="entry name" value="DIP1984_fam"/>
    <property type="match status" value="1"/>
</dbReference>
<name>A0A133S5K6_9FIRM</name>
<proteinExistence type="predicted"/>
<feature type="coiled-coil region" evidence="1">
    <location>
        <begin position="3"/>
        <end position="64"/>
    </location>
</feature>
<dbReference type="AlphaFoldDB" id="A0A133S5K6"/>
<dbReference type="CDD" id="cd12208">
    <property type="entry name" value="DIP1984-like"/>
    <property type="match status" value="1"/>
</dbReference>
<evidence type="ECO:0000313" key="3">
    <source>
        <dbReference type="Proteomes" id="UP000070226"/>
    </source>
</evidence>
<dbReference type="InterPro" id="IPR047741">
    <property type="entry name" value="DIP1984-like"/>
</dbReference>
<dbReference type="STRING" id="39777.B7L28_08300"/>
<sequence length="152" mass="16955">MKLAEALQERADLNKKISDLRGRLNQNSLVQEGEKPNEDPAVLMQELEAAIARLQQLIKDINLTNCATIVEGRSLTQIIAEKEGAIMRLSAYRALADSASSINYRARGSEIKMIATVNVSELQKTADIISKKIRTLDNLLQSTNWTVDLIEY</sequence>
<dbReference type="Proteomes" id="UP000070226">
    <property type="component" value="Unassembled WGS sequence"/>
</dbReference>
<keyword evidence="1" id="KW-0175">Coiled coil</keyword>
<evidence type="ECO:0000313" key="2">
    <source>
        <dbReference type="EMBL" id="KXA64831.1"/>
    </source>
</evidence>
<dbReference type="Gene3D" id="6.10.320.10">
    <property type="match status" value="1"/>
</dbReference>
<reference evidence="2 3" key="1">
    <citation type="submission" date="2016-01" db="EMBL/GenBank/DDBJ databases">
        <authorList>
            <person name="Oliw E.H."/>
        </authorList>
    </citation>
    <scope>NUCLEOTIDE SEQUENCE [LARGE SCALE GENOMIC DNA]</scope>
    <source>
        <strain evidence="2 3">CMW7756B</strain>
    </source>
</reference>
<dbReference type="RefSeq" id="WP_060807456.1">
    <property type="nucleotide sequence ID" value="NZ_JAJCLE010000003.1"/>
</dbReference>
<evidence type="ECO:0000256" key="1">
    <source>
        <dbReference type="SAM" id="Coils"/>
    </source>
</evidence>